<dbReference type="AlphaFoldDB" id="D5VS06"/>
<evidence type="ECO:0000313" key="2">
    <source>
        <dbReference type="EMBL" id="ADG13359.1"/>
    </source>
</evidence>
<keyword evidence="3" id="KW-1185">Reference proteome</keyword>
<dbReference type="RefSeq" id="WP_013100105.1">
    <property type="nucleotide sequence ID" value="NC_014122.1"/>
</dbReference>
<gene>
    <name evidence="2" type="ordered locus">Metin_0692</name>
</gene>
<evidence type="ECO:0000313" key="3">
    <source>
        <dbReference type="Proteomes" id="UP000002061"/>
    </source>
</evidence>
<dbReference type="SMART" id="SM01193">
    <property type="entry name" value="Enolase_N"/>
    <property type="match status" value="1"/>
</dbReference>
<feature type="domain" description="Enolase N-terminal" evidence="1">
    <location>
        <begin position="6"/>
        <end position="105"/>
    </location>
</feature>
<dbReference type="Proteomes" id="UP000002061">
    <property type="component" value="Chromosome"/>
</dbReference>
<reference evidence="2" key="1">
    <citation type="submission" date="2010-04" db="EMBL/GenBank/DDBJ databases">
        <title>Complete sequence of Methanocaldococcus infernus ME.</title>
        <authorList>
            <consortium name="US DOE Joint Genome Institute"/>
            <person name="Lucas S."/>
            <person name="Copeland A."/>
            <person name="Lapidus A."/>
            <person name="Cheng J.-F."/>
            <person name="Bruce D."/>
            <person name="Goodwin L."/>
            <person name="Pitluck S."/>
            <person name="Munk A.C."/>
            <person name="Detter J.C."/>
            <person name="Han C."/>
            <person name="Tapia R."/>
            <person name="Land M."/>
            <person name="Hauser L."/>
            <person name="Kyrpides N."/>
            <person name="Mikhailova N."/>
            <person name="Sieprawska-Lupa M."/>
            <person name="Whitman W.B."/>
            <person name="Woyke T."/>
        </authorList>
    </citation>
    <scope>NUCLEOTIDE SEQUENCE [LARGE SCALE GENOMIC DNA]</scope>
    <source>
        <strain evidence="2">ME</strain>
    </source>
</reference>
<dbReference type="InterPro" id="IPR029017">
    <property type="entry name" value="Enolase-like_N"/>
</dbReference>
<dbReference type="GeneID" id="9131699"/>
<accession>D5VS06</accession>
<proteinExistence type="predicted"/>
<sequence>MIDVIIEQVNAKEVFKRGELKIMVSIITNLSVGYDIVKVKEPRDTIAEIENVVAPEIIGYSAKDIEVIDTILSELNLSSSITMPISVSVARAASNALDMPLFKFIGGSFISDLPTVACDILKDKENNSLFPIISAESIEEIVEFYLRIREELKNNYILAYDSYLCDNIFNEISKVSEIINKIKEDEDLEILLGLKAEKDKIEGKNLENIDFLETNEPLDFDGFLCTEGFYEESDFIKVNPYELGTISELSYYINYINEKELSPIISGENSSISHIAAGFKVPIVRTSIMSNILNELWNIERNIANPSITRF</sequence>
<dbReference type="EMBL" id="CP002009">
    <property type="protein sequence ID" value="ADG13359.1"/>
    <property type="molecule type" value="Genomic_DNA"/>
</dbReference>
<dbReference type="HOGENOM" id="CLU_893150_0_0_2"/>
<organism evidence="2 3">
    <name type="scientific">Methanocaldococcus infernus (strain DSM 11812 / JCM 15783 / ME)</name>
    <dbReference type="NCBI Taxonomy" id="573063"/>
    <lineage>
        <taxon>Archaea</taxon>
        <taxon>Methanobacteriati</taxon>
        <taxon>Methanobacteriota</taxon>
        <taxon>Methanomada group</taxon>
        <taxon>Methanococci</taxon>
        <taxon>Methanococcales</taxon>
        <taxon>Methanocaldococcaceae</taxon>
        <taxon>Methanocaldococcus</taxon>
    </lineage>
</organism>
<evidence type="ECO:0000259" key="1">
    <source>
        <dbReference type="SMART" id="SM01193"/>
    </source>
</evidence>
<dbReference type="SUPFAM" id="SSF54826">
    <property type="entry name" value="Enolase N-terminal domain-like"/>
    <property type="match status" value="1"/>
</dbReference>
<dbReference type="InterPro" id="IPR020811">
    <property type="entry name" value="Enolase_N"/>
</dbReference>
<protein>
    <submittedName>
        <fullName evidence="2">Enolase-like protein</fullName>
    </submittedName>
</protein>
<dbReference type="KEGG" id="mif:Metin_0692"/>
<dbReference type="eggNOG" id="arCOG01170">
    <property type="taxonomic scope" value="Archaea"/>
</dbReference>
<dbReference type="STRING" id="573063.Metin_0692"/>
<dbReference type="OrthoDB" id="59929at2157"/>
<name>D5VS06_METIM</name>